<evidence type="ECO:0000313" key="1">
    <source>
        <dbReference type="EMBL" id="MDQ0456455.1"/>
    </source>
</evidence>
<evidence type="ECO:0000313" key="2">
    <source>
        <dbReference type="Proteomes" id="UP001235269"/>
    </source>
</evidence>
<dbReference type="RefSeq" id="WP_307158647.1">
    <property type="nucleotide sequence ID" value="NZ_JAUSWH010000008.1"/>
</dbReference>
<accession>A0ABU0IGB8</accession>
<comment type="caution">
    <text evidence="1">The sequence shown here is derived from an EMBL/GenBank/DDBJ whole genome shotgun (WGS) entry which is preliminary data.</text>
</comment>
<evidence type="ECO:0008006" key="3">
    <source>
        <dbReference type="Google" id="ProtNLM"/>
    </source>
</evidence>
<proteinExistence type="predicted"/>
<name>A0ABU0IGB8_9HYPH</name>
<keyword evidence="2" id="KW-1185">Reference proteome</keyword>
<gene>
    <name evidence="1" type="ORF">QO005_002796</name>
</gene>
<dbReference type="SUPFAM" id="SSF54427">
    <property type="entry name" value="NTF2-like"/>
    <property type="match status" value="1"/>
</dbReference>
<dbReference type="EMBL" id="JAUSWH010000008">
    <property type="protein sequence ID" value="MDQ0456455.1"/>
    <property type="molecule type" value="Genomic_DNA"/>
</dbReference>
<protein>
    <recommendedName>
        <fullName evidence="3">SnoaL-like domain-containing protein</fullName>
    </recommendedName>
</protein>
<dbReference type="InterPro" id="IPR032710">
    <property type="entry name" value="NTF2-like_dom_sf"/>
</dbReference>
<reference evidence="1 2" key="1">
    <citation type="submission" date="2023-07" db="EMBL/GenBank/DDBJ databases">
        <title>Genomic Encyclopedia of Type Strains, Phase IV (KMG-IV): sequencing the most valuable type-strain genomes for metagenomic binning, comparative biology and taxonomic classification.</title>
        <authorList>
            <person name="Goeker M."/>
        </authorList>
    </citation>
    <scope>NUCLEOTIDE SEQUENCE [LARGE SCALE GENOMIC DNA]</scope>
    <source>
        <strain evidence="1 2">DSM 100301</strain>
    </source>
</reference>
<organism evidence="1 2">
    <name type="scientific">Rhizobium paknamense</name>
    <dbReference type="NCBI Taxonomy" id="1206817"/>
    <lineage>
        <taxon>Bacteria</taxon>
        <taxon>Pseudomonadati</taxon>
        <taxon>Pseudomonadota</taxon>
        <taxon>Alphaproteobacteria</taxon>
        <taxon>Hyphomicrobiales</taxon>
        <taxon>Rhizobiaceae</taxon>
        <taxon>Rhizobium/Agrobacterium group</taxon>
        <taxon>Rhizobium</taxon>
    </lineage>
</organism>
<dbReference type="Proteomes" id="UP001235269">
    <property type="component" value="Unassembled WGS sequence"/>
</dbReference>
<sequence>MRDPFHNPFSPDDPARHAIWEMLVPRDIDAFLAADWTVVAGDFIEDGFYGISGNHQADPGQWTLAFPTLAAYRAEWLRQAEDFAAKRYAEDPRIAIFNTTTLEEIDVKGDAALARKRFKGGIRRADGAFDSMEWQTLYSCRLHQGRWKLSGFTGYLPYSMGSIST</sequence>